<dbReference type="InterPro" id="IPR005829">
    <property type="entry name" value="Sugar_transporter_CS"/>
</dbReference>
<keyword evidence="6 8" id="KW-0472">Membrane</keyword>
<feature type="transmembrane region" description="Helical" evidence="8">
    <location>
        <begin position="151"/>
        <end position="175"/>
    </location>
</feature>
<dbReference type="PANTHER" id="PTHR23517">
    <property type="entry name" value="RESISTANCE PROTEIN MDTM, PUTATIVE-RELATED-RELATED"/>
    <property type="match status" value="1"/>
</dbReference>
<feature type="transmembrane region" description="Helical" evidence="8">
    <location>
        <begin position="298"/>
        <end position="316"/>
    </location>
</feature>
<evidence type="ECO:0000313" key="10">
    <source>
        <dbReference type="EMBL" id="RCG24163.1"/>
    </source>
</evidence>
<keyword evidence="3" id="KW-1003">Cell membrane</keyword>
<dbReference type="OrthoDB" id="4042314at2"/>
<feature type="region of interest" description="Disordered" evidence="7">
    <location>
        <begin position="410"/>
        <end position="447"/>
    </location>
</feature>
<dbReference type="GO" id="GO:0005886">
    <property type="term" value="C:plasma membrane"/>
    <property type="evidence" value="ECO:0007669"/>
    <property type="project" value="UniProtKB-SubCell"/>
</dbReference>
<gene>
    <name evidence="10" type="ORF">DQ392_03230</name>
</gene>
<evidence type="ECO:0000256" key="7">
    <source>
        <dbReference type="SAM" id="MobiDB-lite"/>
    </source>
</evidence>
<dbReference type="Gene3D" id="1.20.1250.20">
    <property type="entry name" value="MFS general substrate transporter like domains"/>
    <property type="match status" value="1"/>
</dbReference>
<feature type="transmembrane region" description="Helical" evidence="8">
    <location>
        <begin position="181"/>
        <end position="200"/>
    </location>
</feature>
<dbReference type="Pfam" id="PF07690">
    <property type="entry name" value="MFS_1"/>
    <property type="match status" value="1"/>
</dbReference>
<evidence type="ECO:0000313" key="11">
    <source>
        <dbReference type="Proteomes" id="UP000253507"/>
    </source>
</evidence>
<evidence type="ECO:0000256" key="1">
    <source>
        <dbReference type="ARBA" id="ARBA00004651"/>
    </source>
</evidence>
<dbReference type="PANTHER" id="PTHR23517:SF2">
    <property type="entry name" value="MULTIDRUG RESISTANCE PROTEIN MDTH"/>
    <property type="match status" value="1"/>
</dbReference>
<evidence type="ECO:0000256" key="3">
    <source>
        <dbReference type="ARBA" id="ARBA00022475"/>
    </source>
</evidence>
<feature type="transmembrane region" description="Helical" evidence="8">
    <location>
        <begin position="27"/>
        <end position="51"/>
    </location>
</feature>
<reference evidence="10 11" key="1">
    <citation type="submission" date="2018-06" db="EMBL/GenBank/DDBJ databases">
        <title>Streptomyces reniochalinae sp. nov. and Streptomyces diacarnus sp. nov. from marine sponges.</title>
        <authorList>
            <person name="Li L."/>
        </authorList>
    </citation>
    <scope>NUCLEOTIDE SEQUENCE [LARGE SCALE GENOMIC DNA]</scope>
    <source>
        <strain evidence="10 11">LHW50302</strain>
    </source>
</reference>
<keyword evidence="11" id="KW-1185">Reference proteome</keyword>
<evidence type="ECO:0000256" key="5">
    <source>
        <dbReference type="ARBA" id="ARBA00022989"/>
    </source>
</evidence>
<dbReference type="InterPro" id="IPR050171">
    <property type="entry name" value="MFS_Transporters"/>
</dbReference>
<dbReference type="SUPFAM" id="SSF103473">
    <property type="entry name" value="MFS general substrate transporter"/>
    <property type="match status" value="1"/>
</dbReference>
<keyword evidence="5 8" id="KW-1133">Transmembrane helix</keyword>
<dbReference type="EMBL" id="QOIM01000021">
    <property type="protein sequence ID" value="RCG24163.1"/>
    <property type="molecule type" value="Genomic_DNA"/>
</dbReference>
<dbReference type="GO" id="GO:0022857">
    <property type="term" value="F:transmembrane transporter activity"/>
    <property type="evidence" value="ECO:0007669"/>
    <property type="project" value="InterPro"/>
</dbReference>
<proteinExistence type="predicted"/>
<feature type="transmembrane region" description="Helical" evidence="8">
    <location>
        <begin position="362"/>
        <end position="381"/>
    </location>
</feature>
<dbReference type="AlphaFoldDB" id="A0A367F1F8"/>
<evidence type="ECO:0000256" key="2">
    <source>
        <dbReference type="ARBA" id="ARBA00022448"/>
    </source>
</evidence>
<name>A0A367F1F8_9ACTN</name>
<feature type="transmembrane region" description="Helical" evidence="8">
    <location>
        <begin position="271"/>
        <end position="291"/>
    </location>
</feature>
<feature type="transmembrane region" description="Helical" evidence="8">
    <location>
        <begin position="117"/>
        <end position="139"/>
    </location>
</feature>
<dbReference type="RefSeq" id="WP_114013928.1">
    <property type="nucleotide sequence ID" value="NZ_QOIM01000021.1"/>
</dbReference>
<accession>A0A367F1F8</accession>
<evidence type="ECO:0000256" key="4">
    <source>
        <dbReference type="ARBA" id="ARBA00022692"/>
    </source>
</evidence>
<dbReference type="InterPro" id="IPR020846">
    <property type="entry name" value="MFS_dom"/>
</dbReference>
<dbReference type="Proteomes" id="UP000253507">
    <property type="component" value="Unassembled WGS sequence"/>
</dbReference>
<feature type="transmembrane region" description="Helical" evidence="8">
    <location>
        <begin position="57"/>
        <end position="79"/>
    </location>
</feature>
<evidence type="ECO:0000256" key="6">
    <source>
        <dbReference type="ARBA" id="ARBA00023136"/>
    </source>
</evidence>
<feature type="domain" description="Major facilitator superfamily (MFS) profile" evidence="9">
    <location>
        <begin position="26"/>
        <end position="409"/>
    </location>
</feature>
<sequence length="447" mass="46037">MSTAATEQPEGEDPPFHHTLRELPARVWIVSLGILVNRCGNFLPVFIVLYLTSSQGYSPGLAGLVLGAAGVGNVLGNAVGGYLADRLGRRWTIVLSGLTSAVLTALVPALSTLLLNIVVVGLVGVASQIYRPAASALLVDAVTTNQQRVAAFAVFRFAMNIGAAVGGFVGGWLATNSYTELFLGNAAACLLFGVLGLLLLRDVPPAGSGEGREESAGSAAPVEGVSYRQALADRRLRRFLVMTVIAEFVYIQSTVGLPLHVTSSGLTASDLGLLIGLNGALVLLFELPVAGLVVKRRAVYVLAVGNLFTGIGLALTGFATNMVLLCATVVLWSLGEMMYSSVANAHLGGMSPPHMVGRYQGLYGAAFTFGTGVGPLVGGAVYAFNEWALWATVGVAGLISAQLCLPSRRAPALPKQPQGPAGAAKPSASEAADTAGTADEEARPGPP</sequence>
<evidence type="ECO:0000256" key="8">
    <source>
        <dbReference type="SAM" id="Phobius"/>
    </source>
</evidence>
<dbReference type="PROSITE" id="PS00216">
    <property type="entry name" value="SUGAR_TRANSPORT_1"/>
    <property type="match status" value="1"/>
</dbReference>
<dbReference type="Gene3D" id="1.20.1720.10">
    <property type="entry name" value="Multidrug resistance protein D"/>
    <property type="match status" value="1"/>
</dbReference>
<dbReference type="InterPro" id="IPR011701">
    <property type="entry name" value="MFS"/>
</dbReference>
<feature type="compositionally biased region" description="Low complexity" evidence="7">
    <location>
        <begin position="410"/>
        <end position="437"/>
    </location>
</feature>
<protein>
    <submittedName>
        <fullName evidence="10">MFS transporter</fullName>
    </submittedName>
</protein>
<keyword evidence="4 8" id="KW-0812">Transmembrane</keyword>
<organism evidence="10 11">
    <name type="scientific">Streptomyces reniochalinae</name>
    <dbReference type="NCBI Taxonomy" id="2250578"/>
    <lineage>
        <taxon>Bacteria</taxon>
        <taxon>Bacillati</taxon>
        <taxon>Actinomycetota</taxon>
        <taxon>Actinomycetes</taxon>
        <taxon>Kitasatosporales</taxon>
        <taxon>Streptomycetaceae</taxon>
        <taxon>Streptomyces</taxon>
    </lineage>
</organism>
<dbReference type="PROSITE" id="PS50850">
    <property type="entry name" value="MFS"/>
    <property type="match status" value="1"/>
</dbReference>
<keyword evidence="2" id="KW-0813">Transport</keyword>
<comment type="caution">
    <text evidence="10">The sequence shown here is derived from an EMBL/GenBank/DDBJ whole genome shotgun (WGS) entry which is preliminary data.</text>
</comment>
<feature type="transmembrane region" description="Helical" evidence="8">
    <location>
        <begin position="239"/>
        <end position="259"/>
    </location>
</feature>
<feature type="transmembrane region" description="Helical" evidence="8">
    <location>
        <begin position="91"/>
        <end position="111"/>
    </location>
</feature>
<comment type="subcellular location">
    <subcellularLocation>
        <location evidence="1">Cell membrane</location>
        <topology evidence="1">Multi-pass membrane protein</topology>
    </subcellularLocation>
</comment>
<dbReference type="InterPro" id="IPR036259">
    <property type="entry name" value="MFS_trans_sf"/>
</dbReference>
<evidence type="ECO:0000259" key="9">
    <source>
        <dbReference type="PROSITE" id="PS50850"/>
    </source>
</evidence>